<reference evidence="2" key="1">
    <citation type="journal article" date="2014" name="Int. J. Syst. Evol. Microbiol.">
        <title>Complete genome sequence of Corynebacterium casei LMG S-19264T (=DSM 44701T), isolated from a smear-ripened cheese.</title>
        <authorList>
            <consortium name="US DOE Joint Genome Institute (JGI-PGF)"/>
            <person name="Walter F."/>
            <person name="Albersmeier A."/>
            <person name="Kalinowski J."/>
            <person name="Ruckert C."/>
        </authorList>
    </citation>
    <scope>NUCLEOTIDE SEQUENCE</scope>
    <source>
        <strain evidence="2">JCM 11219</strain>
    </source>
</reference>
<name>A0A830ECZ4_9CREN</name>
<dbReference type="EMBL" id="AP026830">
    <property type="protein sequence ID" value="BDR91764.1"/>
    <property type="molecule type" value="Genomic_DNA"/>
</dbReference>
<sequence length="119" mass="13087">MENELILEVKDLGNIVIKLEPAVSPLTYTRLGKSLPTRANAVKYGQVIIIPLDLGLVSEGKRTSLKPYEVGYWVKKRSLVIALNNIDLGEQVNVIGYVTSGVEFLGKLNGGYSIKLIMK</sequence>
<reference evidence="1" key="4">
    <citation type="journal article" date="2023" name="Microbiol. Resour. Announc.">
        <title>Complete Genome Sequence of Vulcanisaeta souniana Strain IC-059, a Hyperthermophilic Archaeon Isolated from Hot Spring Water in Japan.</title>
        <authorList>
            <person name="Kato S."/>
            <person name="Itoh T."/>
            <person name="Wu L."/>
            <person name="Ma J."/>
            <person name="Ohkuma M."/>
        </authorList>
    </citation>
    <scope>NUCLEOTIDE SEQUENCE</scope>
    <source>
        <strain evidence="1">JCM 11219</strain>
    </source>
</reference>
<dbReference type="Proteomes" id="UP001060771">
    <property type="component" value="Chromosome"/>
</dbReference>
<accession>A0A830ECZ4</accession>
<protein>
    <recommendedName>
        <fullName evidence="5">Cyclophilin TM1367-like domain-containing protein</fullName>
    </recommendedName>
</protein>
<dbReference type="Gene3D" id="2.40.100.20">
    <property type="match status" value="1"/>
</dbReference>
<evidence type="ECO:0000313" key="4">
    <source>
        <dbReference type="Proteomes" id="UP001060771"/>
    </source>
</evidence>
<dbReference type="OrthoDB" id="24699at2157"/>
<proteinExistence type="predicted"/>
<dbReference type="SUPFAM" id="SSF50891">
    <property type="entry name" value="Cyclophilin-like"/>
    <property type="match status" value="1"/>
</dbReference>
<organism evidence="2 3">
    <name type="scientific">Vulcanisaeta souniana JCM 11219</name>
    <dbReference type="NCBI Taxonomy" id="1293586"/>
    <lineage>
        <taxon>Archaea</taxon>
        <taxon>Thermoproteota</taxon>
        <taxon>Thermoprotei</taxon>
        <taxon>Thermoproteales</taxon>
        <taxon>Thermoproteaceae</taxon>
        <taxon>Vulcanisaeta</taxon>
    </lineage>
</organism>
<dbReference type="EMBL" id="BMNM01000001">
    <property type="protein sequence ID" value="GGI70550.1"/>
    <property type="molecule type" value="Genomic_DNA"/>
</dbReference>
<evidence type="ECO:0000313" key="1">
    <source>
        <dbReference type="EMBL" id="BDR91764.1"/>
    </source>
</evidence>
<dbReference type="InterPro" id="IPR029000">
    <property type="entry name" value="Cyclophilin-like_dom_sf"/>
</dbReference>
<evidence type="ECO:0000313" key="2">
    <source>
        <dbReference type="EMBL" id="GGI70550.1"/>
    </source>
</evidence>
<gene>
    <name evidence="2" type="ORF">GCM10007112_04400</name>
    <name evidence="1" type="ORF">Vsou_08570</name>
</gene>
<dbReference type="AlphaFoldDB" id="A0A830ECZ4"/>
<dbReference type="RefSeq" id="WP_188602488.1">
    <property type="nucleotide sequence ID" value="NZ_BMNM01000001.1"/>
</dbReference>
<keyword evidence="4" id="KW-1185">Reference proteome</keyword>
<reference evidence="4" key="3">
    <citation type="submission" date="2022-09" db="EMBL/GenBank/DDBJ databases">
        <title>Complete genome sequence of Vulcanisaeta souniana.</title>
        <authorList>
            <person name="Kato S."/>
            <person name="Itoh T."/>
            <person name="Ohkuma M."/>
        </authorList>
    </citation>
    <scope>NUCLEOTIDE SEQUENCE [LARGE SCALE GENOMIC DNA]</scope>
    <source>
        <strain evidence="4">JCM 11219</strain>
    </source>
</reference>
<evidence type="ECO:0008006" key="5">
    <source>
        <dbReference type="Google" id="ProtNLM"/>
    </source>
</evidence>
<dbReference type="Proteomes" id="UP000657075">
    <property type="component" value="Unassembled WGS sequence"/>
</dbReference>
<evidence type="ECO:0000313" key="3">
    <source>
        <dbReference type="Proteomes" id="UP000657075"/>
    </source>
</evidence>
<reference evidence="2" key="2">
    <citation type="submission" date="2020-09" db="EMBL/GenBank/DDBJ databases">
        <authorList>
            <person name="Sun Q."/>
            <person name="Ohkuma M."/>
        </authorList>
    </citation>
    <scope>NUCLEOTIDE SEQUENCE</scope>
    <source>
        <strain evidence="2">JCM 11219</strain>
    </source>
</reference>